<keyword evidence="1 4" id="KW-0732">Signal</keyword>
<keyword evidence="2" id="KW-0090">Biological rhythms</keyword>
<evidence type="ECO:0000256" key="2">
    <source>
        <dbReference type="ARBA" id="ARBA00023108"/>
    </source>
</evidence>
<proteinExistence type="inferred from homology"/>
<dbReference type="PANTHER" id="PTHR11008">
    <property type="entry name" value="PROTEIN TAKEOUT-LIKE PROTEIN"/>
    <property type="match status" value="1"/>
</dbReference>
<dbReference type="InterPro" id="IPR010562">
    <property type="entry name" value="Haemolymph_juvenile_hormone-bd"/>
</dbReference>
<dbReference type="AlphaFoldDB" id="A0A9N9MTG1"/>
<accession>A0A9N9MTG1</accession>
<reference evidence="5" key="1">
    <citation type="submission" date="2022-01" db="EMBL/GenBank/DDBJ databases">
        <authorList>
            <person name="King R."/>
        </authorList>
    </citation>
    <scope>NUCLEOTIDE SEQUENCE</scope>
</reference>
<name>A0A9N9MTG1_9CUCU</name>
<evidence type="ECO:0000313" key="6">
    <source>
        <dbReference type="Proteomes" id="UP001152799"/>
    </source>
</evidence>
<dbReference type="FunFam" id="3.15.10.30:FF:000001">
    <property type="entry name" value="Takeout-like protein 1"/>
    <property type="match status" value="1"/>
</dbReference>
<dbReference type="GO" id="GO:0005615">
    <property type="term" value="C:extracellular space"/>
    <property type="evidence" value="ECO:0007669"/>
    <property type="project" value="TreeGrafter"/>
</dbReference>
<dbReference type="InterPro" id="IPR038606">
    <property type="entry name" value="To_sf"/>
</dbReference>
<dbReference type="SMART" id="SM00700">
    <property type="entry name" value="JHBP"/>
    <property type="match status" value="1"/>
</dbReference>
<dbReference type="Proteomes" id="UP001152799">
    <property type="component" value="Chromosome 4"/>
</dbReference>
<feature type="chain" id="PRO_5040244630" evidence="4">
    <location>
        <begin position="20"/>
        <end position="254"/>
    </location>
</feature>
<sequence length="254" mass="28726">MNHLYSLFAIFIVFNEVSGIKRPSYFPTCYRNDPQLNQCLLNATEQVRPYLAKGVPELKIPPFEPFMLPELKLEQGTNALNFKAVLNNVLIHGMSKYKFSRFDFDVPNHQFFCQASVENISLEGQYKVTGRILIAPIEGNGKFTAQIDAANVVVYQKYKEATLKDGKIHLVPVATNTSIEVVKPRANLDGLFNGNEAMNQATNKAINDNVDVLFGELKPVVEHAISRILEDLLFKTIIETIPYDELYPIDPKFN</sequence>
<evidence type="ECO:0000256" key="3">
    <source>
        <dbReference type="ARBA" id="ARBA00060902"/>
    </source>
</evidence>
<dbReference type="EMBL" id="OU892280">
    <property type="protein sequence ID" value="CAG9768275.1"/>
    <property type="molecule type" value="Genomic_DNA"/>
</dbReference>
<comment type="similarity">
    <text evidence="3">Belongs to the TO family.</text>
</comment>
<protein>
    <submittedName>
        <fullName evidence="5">Uncharacterized protein</fullName>
    </submittedName>
</protein>
<dbReference type="Gene3D" id="3.15.10.30">
    <property type="entry name" value="Haemolymph juvenile hormone binding protein"/>
    <property type="match status" value="1"/>
</dbReference>
<dbReference type="GO" id="GO:0007623">
    <property type="term" value="P:circadian rhythm"/>
    <property type="evidence" value="ECO:0007669"/>
    <property type="project" value="UniProtKB-ARBA"/>
</dbReference>
<dbReference type="OrthoDB" id="7419171at2759"/>
<evidence type="ECO:0000256" key="1">
    <source>
        <dbReference type="ARBA" id="ARBA00022729"/>
    </source>
</evidence>
<organism evidence="5 6">
    <name type="scientific">Ceutorhynchus assimilis</name>
    <name type="common">cabbage seed weevil</name>
    <dbReference type="NCBI Taxonomy" id="467358"/>
    <lineage>
        <taxon>Eukaryota</taxon>
        <taxon>Metazoa</taxon>
        <taxon>Ecdysozoa</taxon>
        <taxon>Arthropoda</taxon>
        <taxon>Hexapoda</taxon>
        <taxon>Insecta</taxon>
        <taxon>Pterygota</taxon>
        <taxon>Neoptera</taxon>
        <taxon>Endopterygota</taxon>
        <taxon>Coleoptera</taxon>
        <taxon>Polyphaga</taxon>
        <taxon>Cucujiformia</taxon>
        <taxon>Curculionidae</taxon>
        <taxon>Ceutorhynchinae</taxon>
        <taxon>Ceutorhynchus</taxon>
    </lineage>
</organism>
<dbReference type="Pfam" id="PF06585">
    <property type="entry name" value="JHBP"/>
    <property type="match status" value="1"/>
</dbReference>
<feature type="signal peptide" evidence="4">
    <location>
        <begin position="1"/>
        <end position="19"/>
    </location>
</feature>
<dbReference type="PANTHER" id="PTHR11008:SF32">
    <property type="entry name" value="CIRCADIAN CLOCK-CONTROLLED PROTEIN DAYWAKE-RELATED"/>
    <property type="match status" value="1"/>
</dbReference>
<evidence type="ECO:0000313" key="5">
    <source>
        <dbReference type="EMBL" id="CAG9768275.1"/>
    </source>
</evidence>
<gene>
    <name evidence="5" type="ORF">CEUTPL_LOCUS8821</name>
</gene>
<keyword evidence="6" id="KW-1185">Reference proteome</keyword>
<evidence type="ECO:0000256" key="4">
    <source>
        <dbReference type="SAM" id="SignalP"/>
    </source>
</evidence>